<sequence length="166" mass="19500">MVIKTLQSDHVRIDLMPNKSASWQQTKILILTIFVAMGAIAIAWATVGVWLILPFAGIEFSLFAFLIYRICRKTYDHQSLVIFNDRLVLEEYTGKKQLTQSLDKKNLYIEYTETKHNWRMPKVTLVNDKENISIGEFLNSADRRHLKTMFEELGIIVVRNHWWKID</sequence>
<dbReference type="RefSeq" id="WP_376921531.1">
    <property type="nucleotide sequence ID" value="NZ_JBHRSW010000050.1"/>
</dbReference>
<name>A0ABV7FX65_9ALTE</name>
<evidence type="ECO:0000256" key="1">
    <source>
        <dbReference type="SAM" id="Phobius"/>
    </source>
</evidence>
<dbReference type="InterPro" id="IPR019253">
    <property type="entry name" value="DUF2244_TM"/>
</dbReference>
<keyword evidence="1" id="KW-0472">Membrane</keyword>
<proteinExistence type="predicted"/>
<comment type="caution">
    <text evidence="2">The sequence shown here is derived from an EMBL/GenBank/DDBJ whole genome shotgun (WGS) entry which is preliminary data.</text>
</comment>
<keyword evidence="1" id="KW-0812">Transmembrane</keyword>
<dbReference type="Pfam" id="PF10003">
    <property type="entry name" value="DUF2244"/>
    <property type="match status" value="1"/>
</dbReference>
<organism evidence="2 3">
    <name type="scientific">Agaribacter flavus</name>
    <dbReference type="NCBI Taxonomy" id="1902781"/>
    <lineage>
        <taxon>Bacteria</taxon>
        <taxon>Pseudomonadati</taxon>
        <taxon>Pseudomonadota</taxon>
        <taxon>Gammaproteobacteria</taxon>
        <taxon>Alteromonadales</taxon>
        <taxon>Alteromonadaceae</taxon>
        <taxon>Agaribacter</taxon>
    </lineage>
</organism>
<evidence type="ECO:0000313" key="3">
    <source>
        <dbReference type="Proteomes" id="UP001595478"/>
    </source>
</evidence>
<reference evidence="3" key="1">
    <citation type="journal article" date="2019" name="Int. J. Syst. Evol. Microbiol.">
        <title>The Global Catalogue of Microorganisms (GCM) 10K type strain sequencing project: providing services to taxonomists for standard genome sequencing and annotation.</title>
        <authorList>
            <consortium name="The Broad Institute Genomics Platform"/>
            <consortium name="The Broad Institute Genome Sequencing Center for Infectious Disease"/>
            <person name="Wu L."/>
            <person name="Ma J."/>
        </authorList>
    </citation>
    <scope>NUCLEOTIDE SEQUENCE [LARGE SCALE GENOMIC DNA]</scope>
    <source>
        <strain evidence="3">KCTC 52473</strain>
    </source>
</reference>
<dbReference type="EMBL" id="JBHRSW010000050">
    <property type="protein sequence ID" value="MFC3123412.1"/>
    <property type="molecule type" value="Genomic_DNA"/>
</dbReference>
<evidence type="ECO:0000313" key="2">
    <source>
        <dbReference type="EMBL" id="MFC3123412.1"/>
    </source>
</evidence>
<accession>A0ABV7FX65</accession>
<keyword evidence="1" id="KW-1133">Transmembrane helix</keyword>
<keyword evidence="3" id="KW-1185">Reference proteome</keyword>
<feature type="transmembrane region" description="Helical" evidence="1">
    <location>
        <begin position="51"/>
        <end position="71"/>
    </location>
</feature>
<dbReference type="Proteomes" id="UP001595478">
    <property type="component" value="Unassembled WGS sequence"/>
</dbReference>
<gene>
    <name evidence="2" type="ORF">ACFOHL_17470</name>
</gene>
<feature type="transmembrane region" description="Helical" evidence="1">
    <location>
        <begin position="28"/>
        <end position="45"/>
    </location>
</feature>
<protein>
    <submittedName>
        <fullName evidence="2">DUF2244 domain-containing protein</fullName>
    </submittedName>
</protein>